<keyword evidence="2" id="KW-1185">Reference proteome</keyword>
<protein>
    <submittedName>
        <fullName evidence="1">Uncharacterized protein</fullName>
    </submittedName>
</protein>
<reference evidence="1 2" key="1">
    <citation type="journal article" date="2019" name="Nat. Ecol. Evol.">
        <title>Megaphylogeny resolves global patterns of mushroom evolution.</title>
        <authorList>
            <person name="Varga T."/>
            <person name="Krizsan K."/>
            <person name="Foldi C."/>
            <person name="Dima B."/>
            <person name="Sanchez-Garcia M."/>
            <person name="Sanchez-Ramirez S."/>
            <person name="Szollosi G.J."/>
            <person name="Szarkandi J.G."/>
            <person name="Papp V."/>
            <person name="Albert L."/>
            <person name="Andreopoulos W."/>
            <person name="Angelini C."/>
            <person name="Antonin V."/>
            <person name="Barry K.W."/>
            <person name="Bougher N.L."/>
            <person name="Buchanan P."/>
            <person name="Buyck B."/>
            <person name="Bense V."/>
            <person name="Catcheside P."/>
            <person name="Chovatia M."/>
            <person name="Cooper J."/>
            <person name="Damon W."/>
            <person name="Desjardin D."/>
            <person name="Finy P."/>
            <person name="Geml J."/>
            <person name="Haridas S."/>
            <person name="Hughes K."/>
            <person name="Justo A."/>
            <person name="Karasinski D."/>
            <person name="Kautmanova I."/>
            <person name="Kiss B."/>
            <person name="Kocsube S."/>
            <person name="Kotiranta H."/>
            <person name="LaButti K.M."/>
            <person name="Lechner B.E."/>
            <person name="Liimatainen K."/>
            <person name="Lipzen A."/>
            <person name="Lukacs Z."/>
            <person name="Mihaltcheva S."/>
            <person name="Morgado L.N."/>
            <person name="Niskanen T."/>
            <person name="Noordeloos M.E."/>
            <person name="Ohm R.A."/>
            <person name="Ortiz-Santana B."/>
            <person name="Ovrebo C."/>
            <person name="Racz N."/>
            <person name="Riley R."/>
            <person name="Savchenko A."/>
            <person name="Shiryaev A."/>
            <person name="Soop K."/>
            <person name="Spirin V."/>
            <person name="Szebenyi C."/>
            <person name="Tomsovsky M."/>
            <person name="Tulloss R.E."/>
            <person name="Uehling J."/>
            <person name="Grigoriev I.V."/>
            <person name="Vagvolgyi C."/>
            <person name="Papp T."/>
            <person name="Martin F.M."/>
            <person name="Miettinen O."/>
            <person name="Hibbett D.S."/>
            <person name="Nagy L.G."/>
        </authorList>
    </citation>
    <scope>NUCLEOTIDE SEQUENCE [LARGE SCALE GENOMIC DNA]</scope>
    <source>
        <strain evidence="1 2">NL-1719</strain>
    </source>
</reference>
<name>A0ACD3ABZ1_9AGAR</name>
<gene>
    <name evidence="1" type="ORF">BDN72DRAFT_902621</name>
</gene>
<dbReference type="EMBL" id="ML208536">
    <property type="protein sequence ID" value="TFK63163.1"/>
    <property type="molecule type" value="Genomic_DNA"/>
</dbReference>
<dbReference type="Proteomes" id="UP000308600">
    <property type="component" value="Unassembled WGS sequence"/>
</dbReference>
<evidence type="ECO:0000313" key="1">
    <source>
        <dbReference type="EMBL" id="TFK63163.1"/>
    </source>
</evidence>
<evidence type="ECO:0000313" key="2">
    <source>
        <dbReference type="Proteomes" id="UP000308600"/>
    </source>
</evidence>
<proteinExistence type="predicted"/>
<accession>A0ACD3ABZ1</accession>
<sequence length="237" mass="26793">MIDPGDLTTLTANTVLSNQYFTVASSTLYLYDLLLTLDLEANLLWPSKWTLLKVVYFLQRYLPLIDTMILVVIWEFGDVSPKTCESLYKASGYHSSTSSIPGLHCFATGETRLNALCWVLLTVFDIGLLVLIAIPAYRAYRSRDDIAVLRSMLIQVVYQDGILYYLYLVALSASNVVLTLNLPSGDYADLLFSLERIMYPILTSRVVLHIREQAYQSLKLPNSVNINAEAEFQRSEI</sequence>
<organism evidence="1 2">
    <name type="scientific">Pluteus cervinus</name>
    <dbReference type="NCBI Taxonomy" id="181527"/>
    <lineage>
        <taxon>Eukaryota</taxon>
        <taxon>Fungi</taxon>
        <taxon>Dikarya</taxon>
        <taxon>Basidiomycota</taxon>
        <taxon>Agaricomycotina</taxon>
        <taxon>Agaricomycetes</taxon>
        <taxon>Agaricomycetidae</taxon>
        <taxon>Agaricales</taxon>
        <taxon>Pluteineae</taxon>
        <taxon>Pluteaceae</taxon>
        <taxon>Pluteus</taxon>
    </lineage>
</organism>